<reference evidence="2 3" key="1">
    <citation type="submission" date="2019-06" db="EMBL/GenBank/DDBJ databases">
        <title>Whole genome shotgun sequence of Streptomyces spinoverrucosus NBRC 14228.</title>
        <authorList>
            <person name="Hosoyama A."/>
            <person name="Uohara A."/>
            <person name="Ohji S."/>
            <person name="Ichikawa N."/>
        </authorList>
    </citation>
    <scope>NUCLEOTIDE SEQUENCE [LARGE SCALE GENOMIC DNA]</scope>
    <source>
        <strain evidence="2 3">NBRC 14228</strain>
    </source>
</reference>
<comment type="caution">
    <text evidence="2">The sequence shown here is derived from an EMBL/GenBank/DDBJ whole genome shotgun (WGS) entry which is preliminary data.</text>
</comment>
<organism evidence="2 3">
    <name type="scientific">Streptomyces spinoverrucosus</name>
    <dbReference type="NCBI Taxonomy" id="284043"/>
    <lineage>
        <taxon>Bacteria</taxon>
        <taxon>Bacillati</taxon>
        <taxon>Actinomycetota</taxon>
        <taxon>Actinomycetes</taxon>
        <taxon>Kitasatosporales</taxon>
        <taxon>Streptomycetaceae</taxon>
        <taxon>Streptomyces</taxon>
    </lineage>
</organism>
<accession>A0A4Y3VTC9</accession>
<feature type="compositionally biased region" description="Basic and acidic residues" evidence="1">
    <location>
        <begin position="56"/>
        <end position="65"/>
    </location>
</feature>
<feature type="compositionally biased region" description="Basic and acidic residues" evidence="1">
    <location>
        <begin position="8"/>
        <end position="24"/>
    </location>
</feature>
<protein>
    <submittedName>
        <fullName evidence="2">Uncharacterized protein</fullName>
    </submittedName>
</protein>
<sequence>MVLVRHRLGAESADRAIHEHEPHHVPLRARHVTPSTPYGTSSSPSPSLSSSPAQRADQKTEKTTDPKPSPKKADKHGGKGKH</sequence>
<feature type="region of interest" description="Disordered" evidence="1">
    <location>
        <begin position="1"/>
        <end position="82"/>
    </location>
</feature>
<dbReference type="EMBL" id="BJND01000092">
    <property type="protein sequence ID" value="GEC10097.1"/>
    <property type="molecule type" value="Genomic_DNA"/>
</dbReference>
<evidence type="ECO:0000256" key="1">
    <source>
        <dbReference type="SAM" id="MobiDB-lite"/>
    </source>
</evidence>
<name>A0A4Y3VTC9_9ACTN</name>
<feature type="compositionally biased region" description="Basic and acidic residues" evidence="1">
    <location>
        <begin position="71"/>
        <end position="82"/>
    </location>
</feature>
<dbReference type="Proteomes" id="UP000317881">
    <property type="component" value="Unassembled WGS sequence"/>
</dbReference>
<dbReference type="AlphaFoldDB" id="A0A4Y3VTC9"/>
<evidence type="ECO:0000313" key="3">
    <source>
        <dbReference type="Proteomes" id="UP000317881"/>
    </source>
</evidence>
<keyword evidence="3" id="KW-1185">Reference proteome</keyword>
<proteinExistence type="predicted"/>
<evidence type="ECO:0000313" key="2">
    <source>
        <dbReference type="EMBL" id="GEC10097.1"/>
    </source>
</evidence>
<feature type="compositionally biased region" description="Low complexity" evidence="1">
    <location>
        <begin position="33"/>
        <end position="52"/>
    </location>
</feature>
<gene>
    <name evidence="2" type="ORF">SSP24_77520</name>
</gene>